<dbReference type="eggNOG" id="KOG3486">
    <property type="taxonomic scope" value="Eukaryota"/>
</dbReference>
<evidence type="ECO:0000256" key="3">
    <source>
        <dbReference type="ARBA" id="ARBA00023274"/>
    </source>
</evidence>
<dbReference type="PANTHER" id="PTHR10442">
    <property type="entry name" value="40S RIBOSOMAL PROTEIN S21"/>
    <property type="match status" value="1"/>
</dbReference>
<proteinExistence type="inferred from homology"/>
<dbReference type="InterPro" id="IPR038579">
    <property type="entry name" value="Ribosomal_eS21_sf"/>
</dbReference>
<comment type="function">
    <text evidence="4">Required for the processing of the 20S rRNA-precursor to mature 18S rRNA in a late step of the maturation of 40S ribosomal subunits. Has a physiological role leading to 18S rRNA stability.</text>
</comment>
<dbReference type="FunFam" id="3.30.1230.20:FF:000001">
    <property type="entry name" value="40S ribosomal protein S21"/>
    <property type="match status" value="1"/>
</dbReference>
<reference evidence="5 6" key="1">
    <citation type="submission" date="2009-08" db="EMBL/GenBank/DDBJ databases">
        <title>The Genome Sequence of Spizellomyces punctatus strain DAOM BR117.</title>
        <authorList>
            <consortium name="The Broad Institute Genome Sequencing Platform"/>
            <person name="Russ C."/>
            <person name="Cuomo C."/>
            <person name="Shea T."/>
            <person name="Young S.K."/>
            <person name="Zeng Q."/>
            <person name="Koehrsen M."/>
            <person name="Haas B."/>
            <person name="Borodovsky M."/>
            <person name="Guigo R."/>
            <person name="Alvarado L."/>
            <person name="Berlin A."/>
            <person name="Bochicchio J."/>
            <person name="Borenstein D."/>
            <person name="Chapman S."/>
            <person name="Chen Z."/>
            <person name="Engels R."/>
            <person name="Freedman E."/>
            <person name="Gellesch M."/>
            <person name="Goldberg J."/>
            <person name="Griggs A."/>
            <person name="Gujja S."/>
            <person name="Heiman D."/>
            <person name="Hepburn T."/>
            <person name="Howarth C."/>
            <person name="Jen D."/>
            <person name="Larson L."/>
            <person name="Lewis B."/>
            <person name="Mehta T."/>
            <person name="Park D."/>
            <person name="Pearson M."/>
            <person name="Roberts A."/>
            <person name="Saif S."/>
            <person name="Shenoy N."/>
            <person name="Sisk P."/>
            <person name="Stolte C."/>
            <person name="Sykes S."/>
            <person name="Thomson T."/>
            <person name="Walk T."/>
            <person name="White J."/>
            <person name="Yandava C."/>
            <person name="Burger G."/>
            <person name="Gray M.W."/>
            <person name="Holland P.W.H."/>
            <person name="King N."/>
            <person name="Lang F.B.F."/>
            <person name="Roger A.J."/>
            <person name="Ruiz-Trillo I."/>
            <person name="Lander E."/>
            <person name="Nusbaum C."/>
        </authorList>
    </citation>
    <scope>NUCLEOTIDE SEQUENCE [LARGE SCALE GENOMIC DNA]</scope>
    <source>
        <strain evidence="5 6">DAOM BR117</strain>
    </source>
</reference>
<dbReference type="Pfam" id="PF01249">
    <property type="entry name" value="Ribosomal_S21e"/>
    <property type="match status" value="1"/>
</dbReference>
<dbReference type="GO" id="GO:0022626">
    <property type="term" value="C:cytosolic ribosome"/>
    <property type="evidence" value="ECO:0007669"/>
    <property type="project" value="UniProtKB-ARBA"/>
</dbReference>
<dbReference type="STRING" id="645134.A0A0L0HS85"/>
<evidence type="ECO:0000313" key="5">
    <source>
        <dbReference type="EMBL" id="KND03714.1"/>
    </source>
</evidence>
<dbReference type="GO" id="GO:0006412">
    <property type="term" value="P:translation"/>
    <property type="evidence" value="ECO:0007669"/>
    <property type="project" value="InterPro"/>
</dbReference>
<dbReference type="GO" id="GO:0003735">
    <property type="term" value="F:structural constituent of ribosome"/>
    <property type="evidence" value="ECO:0007669"/>
    <property type="project" value="InterPro"/>
</dbReference>
<keyword evidence="4" id="KW-0698">rRNA processing</keyword>
<sequence>MENEKGQIVDLYIPRKCSATGRLITAKDHASVQINVGDVDASGRLTGTFQTYALSGFVRSMGESDDSVNRLATADGYLKGVWSYQQ</sequence>
<dbReference type="PIRSF" id="PIRSF002148">
    <property type="entry name" value="Ribosomal_S21e"/>
    <property type="match status" value="1"/>
</dbReference>
<keyword evidence="4" id="KW-0963">Cytoplasm</keyword>
<keyword evidence="6" id="KW-1185">Reference proteome</keyword>
<dbReference type="GO" id="GO:1990904">
    <property type="term" value="C:ribonucleoprotein complex"/>
    <property type="evidence" value="ECO:0007669"/>
    <property type="project" value="UniProtKB-KW"/>
</dbReference>
<evidence type="ECO:0000313" key="6">
    <source>
        <dbReference type="Proteomes" id="UP000053201"/>
    </source>
</evidence>
<evidence type="ECO:0000256" key="2">
    <source>
        <dbReference type="ARBA" id="ARBA00022980"/>
    </source>
</evidence>
<dbReference type="Proteomes" id="UP000053201">
    <property type="component" value="Unassembled WGS sequence"/>
</dbReference>
<gene>
    <name evidence="5" type="ORF">SPPG_01176</name>
</gene>
<evidence type="ECO:0000256" key="1">
    <source>
        <dbReference type="ARBA" id="ARBA00010228"/>
    </source>
</evidence>
<organism evidence="5 6">
    <name type="scientific">Spizellomyces punctatus (strain DAOM BR117)</name>
    <dbReference type="NCBI Taxonomy" id="645134"/>
    <lineage>
        <taxon>Eukaryota</taxon>
        <taxon>Fungi</taxon>
        <taxon>Fungi incertae sedis</taxon>
        <taxon>Chytridiomycota</taxon>
        <taxon>Chytridiomycota incertae sedis</taxon>
        <taxon>Chytridiomycetes</taxon>
        <taxon>Spizellomycetales</taxon>
        <taxon>Spizellomycetaceae</taxon>
        <taxon>Spizellomyces</taxon>
    </lineage>
</organism>
<keyword evidence="3 4" id="KW-0687">Ribonucleoprotein</keyword>
<dbReference type="InterPro" id="IPR018279">
    <property type="entry name" value="Ribosomal_eS21_CS"/>
</dbReference>
<comment type="similarity">
    <text evidence="1 4">Belongs to the eukaryotic ribosomal protein eS21 family.</text>
</comment>
<dbReference type="GO" id="GO:0006364">
    <property type="term" value="P:rRNA processing"/>
    <property type="evidence" value="ECO:0007669"/>
    <property type="project" value="UniProtKB-KW"/>
</dbReference>
<comment type="subcellular location">
    <subcellularLocation>
        <location evidence="4">Cytoplasm</location>
    </subcellularLocation>
</comment>
<evidence type="ECO:0000256" key="4">
    <source>
        <dbReference type="PIRNR" id="PIRNR002148"/>
    </source>
</evidence>
<protein>
    <recommendedName>
        <fullName evidence="4">40S ribosomal protein S21</fullName>
    </recommendedName>
</protein>
<dbReference type="Gene3D" id="3.30.1230.20">
    <property type="match status" value="1"/>
</dbReference>
<dbReference type="VEuPathDB" id="FungiDB:SPPG_01176"/>
<dbReference type="GO" id="GO:0042274">
    <property type="term" value="P:ribosomal small subunit biogenesis"/>
    <property type="evidence" value="ECO:0007669"/>
    <property type="project" value="UniProtKB-ARBA"/>
</dbReference>
<dbReference type="InterPro" id="IPR001931">
    <property type="entry name" value="Ribosomal_eS21"/>
</dbReference>
<dbReference type="InParanoid" id="A0A0L0HS85"/>
<accession>A0A0L0HS85</accession>
<dbReference type="RefSeq" id="XP_016611753.1">
    <property type="nucleotide sequence ID" value="XM_016749502.1"/>
</dbReference>
<dbReference type="GeneID" id="27684860"/>
<dbReference type="FunCoup" id="A0A0L0HS85">
    <property type="interactions" value="381"/>
</dbReference>
<dbReference type="AlphaFoldDB" id="A0A0L0HS85"/>
<dbReference type="EMBL" id="KQ257451">
    <property type="protein sequence ID" value="KND03714.1"/>
    <property type="molecule type" value="Genomic_DNA"/>
</dbReference>
<keyword evidence="2 4" id="KW-0689">Ribosomal protein</keyword>
<name>A0A0L0HS85_SPIPD</name>
<comment type="subunit">
    <text evidence="4">Component of the small ribosomal subunit.</text>
</comment>
<dbReference type="OrthoDB" id="278325at2759"/>
<dbReference type="OMA" id="AMDRLWQ"/>
<dbReference type="PROSITE" id="PS00996">
    <property type="entry name" value="RIBOSOMAL_S21E"/>
    <property type="match status" value="1"/>
</dbReference>